<protein>
    <recommendedName>
        <fullName evidence="3">Nucleotidyltransferase</fullName>
    </recommendedName>
</protein>
<dbReference type="AlphaFoldDB" id="A0A5B1LFM9"/>
<gene>
    <name evidence="1" type="ORF">F0U44_13715</name>
</gene>
<dbReference type="EMBL" id="VUJV01000003">
    <property type="protein sequence ID" value="KAA1419482.1"/>
    <property type="molecule type" value="Genomic_DNA"/>
</dbReference>
<proteinExistence type="predicted"/>
<dbReference type="Proteomes" id="UP000325003">
    <property type="component" value="Unassembled WGS sequence"/>
</dbReference>
<keyword evidence="2" id="KW-1185">Reference proteome</keyword>
<dbReference type="PIRSF" id="PIRSF021525">
    <property type="entry name" value="UCP021525"/>
    <property type="match status" value="1"/>
</dbReference>
<evidence type="ECO:0000313" key="2">
    <source>
        <dbReference type="Proteomes" id="UP000325003"/>
    </source>
</evidence>
<reference evidence="1 2" key="2">
    <citation type="submission" date="2019-09" db="EMBL/GenBank/DDBJ databases">
        <authorList>
            <person name="Jin C."/>
        </authorList>
    </citation>
    <scope>NUCLEOTIDE SEQUENCE [LARGE SCALE GENOMIC DNA]</scope>
    <source>
        <strain evidence="1 2">BN130099</strain>
    </source>
</reference>
<reference evidence="1 2" key="1">
    <citation type="submission" date="2019-09" db="EMBL/GenBank/DDBJ databases">
        <title>Nocardioides panacisoli sp. nov., isolated from the soil of a ginseng field.</title>
        <authorList>
            <person name="Cho C."/>
        </authorList>
    </citation>
    <scope>NUCLEOTIDE SEQUENCE [LARGE SCALE GENOMIC DNA]</scope>
    <source>
        <strain evidence="1 2">BN130099</strain>
    </source>
</reference>
<dbReference type="InterPro" id="IPR014513">
    <property type="entry name" value="UCP021525"/>
</dbReference>
<name>A0A5B1LFM9_9ACTN</name>
<accession>A0A5B1LFM9</accession>
<organism evidence="1 2">
    <name type="scientific">Nocardioides humilatus</name>
    <dbReference type="NCBI Taxonomy" id="2607660"/>
    <lineage>
        <taxon>Bacteria</taxon>
        <taxon>Bacillati</taxon>
        <taxon>Actinomycetota</taxon>
        <taxon>Actinomycetes</taxon>
        <taxon>Propionibacteriales</taxon>
        <taxon>Nocardioidaceae</taxon>
        <taxon>Nocardioides</taxon>
    </lineage>
</organism>
<comment type="caution">
    <text evidence="1">The sequence shown here is derived from an EMBL/GenBank/DDBJ whole genome shotgun (WGS) entry which is preliminary data.</text>
</comment>
<evidence type="ECO:0008006" key="3">
    <source>
        <dbReference type="Google" id="ProtNLM"/>
    </source>
</evidence>
<sequence length="274" mass="29910">MLDMPEYAAAVLDPLRTVVAEALATAAGLQPDDLMIVGAHCRDIIHTALGHRFVTPATRDLDLAIALRDWGSYQQIADSFPKVGSNGICYRIAGRPVDLLAFGAIEDPVGTVTPPHRGSPMSVWAFDEIYAAANQLRLSDEIAIRMPDIPGYAAAKLGAWLDRSEFHETKDARDIALALYWYAESPSVQDRLYESEDGIAALIAEDTDVPRAAARLLGQDIAKMIGALRLAELLARWPGNINLLVDNLKTSNNEAQTERRYELVRALSDGLTTT</sequence>
<evidence type="ECO:0000313" key="1">
    <source>
        <dbReference type="EMBL" id="KAA1419482.1"/>
    </source>
</evidence>